<comment type="caution">
    <text evidence="2">The sequence shown here is derived from an EMBL/GenBank/DDBJ whole genome shotgun (WGS) entry which is preliminary data.</text>
</comment>
<dbReference type="EMBL" id="JANPWB010000005">
    <property type="protein sequence ID" value="KAJ1190574.1"/>
    <property type="molecule type" value="Genomic_DNA"/>
</dbReference>
<keyword evidence="3" id="KW-1185">Reference proteome</keyword>
<feature type="compositionally biased region" description="Basic and acidic residues" evidence="1">
    <location>
        <begin position="49"/>
        <end position="65"/>
    </location>
</feature>
<evidence type="ECO:0000256" key="1">
    <source>
        <dbReference type="SAM" id="MobiDB-lite"/>
    </source>
</evidence>
<protein>
    <submittedName>
        <fullName evidence="2">Uncharacterized protein</fullName>
    </submittedName>
</protein>
<evidence type="ECO:0000313" key="3">
    <source>
        <dbReference type="Proteomes" id="UP001066276"/>
    </source>
</evidence>
<proteinExistence type="predicted"/>
<dbReference type="AlphaFoldDB" id="A0AAV7UQ39"/>
<feature type="region of interest" description="Disordered" evidence="1">
    <location>
        <begin position="36"/>
        <end position="84"/>
    </location>
</feature>
<dbReference type="Proteomes" id="UP001066276">
    <property type="component" value="Chromosome 3_1"/>
</dbReference>
<gene>
    <name evidence="2" type="ORF">NDU88_007312</name>
</gene>
<reference evidence="2" key="1">
    <citation type="journal article" date="2022" name="bioRxiv">
        <title>Sequencing and chromosome-scale assembly of the giantPleurodeles waltlgenome.</title>
        <authorList>
            <person name="Brown T."/>
            <person name="Elewa A."/>
            <person name="Iarovenko S."/>
            <person name="Subramanian E."/>
            <person name="Araus A.J."/>
            <person name="Petzold A."/>
            <person name="Susuki M."/>
            <person name="Suzuki K.-i.T."/>
            <person name="Hayashi T."/>
            <person name="Toyoda A."/>
            <person name="Oliveira C."/>
            <person name="Osipova E."/>
            <person name="Leigh N.D."/>
            <person name="Simon A."/>
            <person name="Yun M.H."/>
        </authorList>
    </citation>
    <scope>NUCLEOTIDE SEQUENCE</scope>
    <source>
        <strain evidence="2">20211129_DDA</strain>
        <tissue evidence="2">Liver</tissue>
    </source>
</reference>
<evidence type="ECO:0000313" key="2">
    <source>
        <dbReference type="EMBL" id="KAJ1190574.1"/>
    </source>
</evidence>
<organism evidence="2 3">
    <name type="scientific">Pleurodeles waltl</name>
    <name type="common">Iberian ribbed newt</name>
    <dbReference type="NCBI Taxonomy" id="8319"/>
    <lineage>
        <taxon>Eukaryota</taxon>
        <taxon>Metazoa</taxon>
        <taxon>Chordata</taxon>
        <taxon>Craniata</taxon>
        <taxon>Vertebrata</taxon>
        <taxon>Euteleostomi</taxon>
        <taxon>Amphibia</taxon>
        <taxon>Batrachia</taxon>
        <taxon>Caudata</taxon>
        <taxon>Salamandroidea</taxon>
        <taxon>Salamandridae</taxon>
        <taxon>Pleurodelinae</taxon>
        <taxon>Pleurodeles</taxon>
    </lineage>
</organism>
<accession>A0AAV7UQ39</accession>
<name>A0AAV7UQ39_PLEWA</name>
<sequence>MESAVPNPEVLPAVAITLPGIDAGGRLGLKLIHLERKGDDSSGGESGAVEERLMDQRKRTPEEGRRHRGMPSKPKVQLEEERRH</sequence>